<comment type="caution">
    <text evidence="6">The sequence shown here is derived from an EMBL/GenBank/DDBJ whole genome shotgun (WGS) entry which is preliminary data.</text>
</comment>
<dbReference type="InterPro" id="IPR003959">
    <property type="entry name" value="ATPase_AAA_core"/>
</dbReference>
<dbReference type="Pfam" id="PF00004">
    <property type="entry name" value="AAA"/>
    <property type="match status" value="1"/>
</dbReference>
<evidence type="ECO:0000259" key="5">
    <source>
        <dbReference type="SMART" id="SM00382"/>
    </source>
</evidence>
<proteinExistence type="inferred from homology"/>
<dbReference type="InterPro" id="IPR027417">
    <property type="entry name" value="P-loop_NTPase"/>
</dbReference>
<dbReference type="Proteomes" id="UP000823847">
    <property type="component" value="Unassembled WGS sequence"/>
</dbReference>
<keyword evidence="1" id="KW-0547">Nucleotide-binding</keyword>
<reference evidence="6" key="1">
    <citation type="journal article" date="2021" name="PeerJ">
        <title>Extensive microbial diversity within the chicken gut microbiome revealed by metagenomics and culture.</title>
        <authorList>
            <person name="Gilroy R."/>
            <person name="Ravi A."/>
            <person name="Getino M."/>
            <person name="Pursley I."/>
            <person name="Horton D.L."/>
            <person name="Alikhan N.F."/>
            <person name="Baker D."/>
            <person name="Gharbi K."/>
            <person name="Hall N."/>
            <person name="Watson M."/>
            <person name="Adriaenssens E.M."/>
            <person name="Foster-Nyarko E."/>
            <person name="Jarju S."/>
            <person name="Secka A."/>
            <person name="Antonio M."/>
            <person name="Oren A."/>
            <person name="Chaudhuri R.R."/>
            <person name="La Ragione R."/>
            <person name="Hildebrand F."/>
            <person name="Pallen M.J."/>
        </authorList>
    </citation>
    <scope>NUCLEOTIDE SEQUENCE</scope>
    <source>
        <strain evidence="6">ChiHecec2B26-12326</strain>
    </source>
</reference>
<dbReference type="SMART" id="SM00382">
    <property type="entry name" value="AAA"/>
    <property type="match status" value="1"/>
</dbReference>
<keyword evidence="2" id="KW-0067">ATP-binding</keyword>
<evidence type="ECO:0000313" key="6">
    <source>
        <dbReference type="EMBL" id="HIX86402.1"/>
    </source>
</evidence>
<sequence>MVRKLLYDDLRKRLISAKELGRPIVFVRTNELEAIRYVLDYQNVVGNYYTEAPPNQPVKRWSSVLFKLPAFTEEKDGLICDISQPTLFVLFANETEMKQLHDTATIELNRKLFLFMQLYKNVSTRRKVGEESRQRITRESILNSMILIVTPEIPQIPDNIALYSEYIQLDPPDEDALRRFLSALLHELDPRIEMKEGIDGKGSYVADRDYLDVLVKQFKGLSSVKIDQIMRKIQYTYRQVYWPDFKRDEKFEKEVLRLIQGEKEQLIATSSILHLEKSSSKQASGLGNLERYLREKEVFVNDMDRYKRDWAVNAPKGILIAGIPGSGKSLMARYTAHLLNIPLIKMDMGDVQNKFVGESERRMVEALELVNAMSPCVLWVDEIEKSFAGSSGNSSSDVTQRLFGKFLTWMQEKEKKEVCCFVFATANDVSKLPPELFRSGRFDAKFYTYMPTAEECGEIFESLIQSLCADYARFHERDLYKKRLFDMRAVHGELFISLLNSDLCLSSPIGVEETRVSRENKFFTGADIENVIKRAQELYILRKQGSGKEYVYETMRFTECLKAAIREIKTYGETDLEKIASCYAKMAYNNFSPAAEGIKISEKECVSLMPFEGYDEYRKENGEYILYRLKEESKHVENLRNAYDKCLFCAVRNVLNRDRDAIVNSKKLYT</sequence>
<comment type="similarity">
    <text evidence="3">Belongs to the AAA ATPase family. Highly divergent.</text>
</comment>
<protein>
    <recommendedName>
        <fullName evidence="4">Uncharacterized AAA domain-containing protein ycf46</fullName>
    </recommendedName>
</protein>
<dbReference type="Gene3D" id="3.40.50.300">
    <property type="entry name" value="P-loop containing nucleotide triphosphate hydrolases"/>
    <property type="match status" value="1"/>
</dbReference>
<organism evidence="6 7">
    <name type="scientific">Candidatus Parabacteroides intestinigallinarum</name>
    <dbReference type="NCBI Taxonomy" id="2838722"/>
    <lineage>
        <taxon>Bacteria</taxon>
        <taxon>Pseudomonadati</taxon>
        <taxon>Bacteroidota</taxon>
        <taxon>Bacteroidia</taxon>
        <taxon>Bacteroidales</taxon>
        <taxon>Tannerellaceae</taxon>
        <taxon>Parabacteroides</taxon>
    </lineage>
</organism>
<dbReference type="GO" id="GO:0016887">
    <property type="term" value="F:ATP hydrolysis activity"/>
    <property type="evidence" value="ECO:0007669"/>
    <property type="project" value="InterPro"/>
</dbReference>
<evidence type="ECO:0000313" key="7">
    <source>
        <dbReference type="Proteomes" id="UP000823847"/>
    </source>
</evidence>
<accession>A0A9D1XRF7</accession>
<name>A0A9D1XRF7_9BACT</name>
<dbReference type="AlphaFoldDB" id="A0A9D1XRF7"/>
<gene>
    <name evidence="6" type="ORF">H9848_07330</name>
</gene>
<dbReference type="GO" id="GO:0005524">
    <property type="term" value="F:ATP binding"/>
    <property type="evidence" value="ECO:0007669"/>
    <property type="project" value="UniProtKB-KW"/>
</dbReference>
<evidence type="ECO:0000256" key="3">
    <source>
        <dbReference type="ARBA" id="ARBA00038088"/>
    </source>
</evidence>
<dbReference type="EMBL" id="DXEN01000055">
    <property type="protein sequence ID" value="HIX86402.1"/>
    <property type="molecule type" value="Genomic_DNA"/>
</dbReference>
<dbReference type="InterPro" id="IPR052381">
    <property type="entry name" value="AAA_domain_protein"/>
</dbReference>
<feature type="domain" description="AAA+ ATPase" evidence="5">
    <location>
        <begin position="314"/>
        <end position="452"/>
    </location>
</feature>
<evidence type="ECO:0000256" key="4">
    <source>
        <dbReference type="ARBA" id="ARBA00040480"/>
    </source>
</evidence>
<evidence type="ECO:0000256" key="2">
    <source>
        <dbReference type="ARBA" id="ARBA00022840"/>
    </source>
</evidence>
<dbReference type="PANTHER" id="PTHR42960:SF1">
    <property type="entry name" value="YCF46 PROTEIN"/>
    <property type="match status" value="1"/>
</dbReference>
<dbReference type="PANTHER" id="PTHR42960">
    <property type="entry name" value="YCF46 PROTEIN"/>
    <property type="match status" value="1"/>
</dbReference>
<dbReference type="SUPFAM" id="SSF52540">
    <property type="entry name" value="P-loop containing nucleoside triphosphate hydrolases"/>
    <property type="match status" value="1"/>
</dbReference>
<reference evidence="6" key="2">
    <citation type="submission" date="2021-04" db="EMBL/GenBank/DDBJ databases">
        <authorList>
            <person name="Gilroy R."/>
        </authorList>
    </citation>
    <scope>NUCLEOTIDE SEQUENCE</scope>
    <source>
        <strain evidence="6">ChiHecec2B26-12326</strain>
    </source>
</reference>
<evidence type="ECO:0000256" key="1">
    <source>
        <dbReference type="ARBA" id="ARBA00022741"/>
    </source>
</evidence>
<dbReference type="InterPro" id="IPR003593">
    <property type="entry name" value="AAA+_ATPase"/>
</dbReference>